<proteinExistence type="predicted"/>
<dbReference type="Pfam" id="PF13280">
    <property type="entry name" value="WYL"/>
    <property type="match status" value="1"/>
</dbReference>
<dbReference type="AlphaFoldDB" id="A0A345HRY3"/>
<feature type="domain" description="WYL" evidence="2">
    <location>
        <begin position="826"/>
        <end position="888"/>
    </location>
</feature>
<keyword evidence="4" id="KW-0238">DNA-binding</keyword>
<feature type="region of interest" description="Disordered" evidence="1">
    <location>
        <begin position="527"/>
        <end position="558"/>
    </location>
</feature>
<feature type="compositionally biased region" description="Low complexity" evidence="1">
    <location>
        <begin position="272"/>
        <end position="292"/>
    </location>
</feature>
<organism evidence="4 5">
    <name type="scientific">Streptomyces paludis</name>
    <dbReference type="NCBI Taxonomy" id="2282738"/>
    <lineage>
        <taxon>Bacteria</taxon>
        <taxon>Bacillati</taxon>
        <taxon>Actinomycetota</taxon>
        <taxon>Actinomycetes</taxon>
        <taxon>Kitasatosporales</taxon>
        <taxon>Streptomycetaceae</taxon>
        <taxon>Streptomyces</taxon>
    </lineage>
</organism>
<dbReference type="EMBL" id="CP031194">
    <property type="protein sequence ID" value="AXG79457.1"/>
    <property type="molecule type" value="Genomic_DNA"/>
</dbReference>
<evidence type="ECO:0000256" key="1">
    <source>
        <dbReference type="SAM" id="MobiDB-lite"/>
    </source>
</evidence>
<gene>
    <name evidence="4" type="ORF">DVK44_19405</name>
</gene>
<dbReference type="InterPro" id="IPR032830">
    <property type="entry name" value="XPB/Ssl2_N"/>
</dbReference>
<dbReference type="PROSITE" id="PS52050">
    <property type="entry name" value="WYL"/>
    <property type="match status" value="1"/>
</dbReference>
<evidence type="ECO:0000259" key="3">
    <source>
        <dbReference type="Pfam" id="PF13625"/>
    </source>
</evidence>
<evidence type="ECO:0000259" key="2">
    <source>
        <dbReference type="Pfam" id="PF13280"/>
    </source>
</evidence>
<feature type="domain" description="Helicase XPB/Ssl2 N-terminal" evidence="3">
    <location>
        <begin position="583"/>
        <end position="705"/>
    </location>
</feature>
<dbReference type="Pfam" id="PF13625">
    <property type="entry name" value="Helicase_C_3"/>
    <property type="match status" value="1"/>
</dbReference>
<sequence>MPEGVPEGTGSTSPRTLAEALRTQSDRSLTALLRARPDLLNPVPSDLSQLATRAGTRASVVRALERLDRFTLQVAEALAVAPEPAPYDTLRALLTGDEGDPGIEAALPRAVTTLRDQALIWGGDDRLRLVRTARELLAPSPTHPSPTGLGPTVAEATAGMSPGRLQEILTASGLPSTHDPVSAVAALTGLFTDRTRMASLLDTAPMEALSVLDRLVWGPPYGEVTSSPTPPVRWLRDRGLLLPATTRTVVLPREAALHLRAGRAHRRPEPVAPVVAPRAGTAPASPDPAGAAASTAASTAAADAAVNRSRMVDSTAAGQAYTALATIEELAKEWNEGGPNVLRAGGLSVRDLKRTATALDVPEPVAAFWVELGYAAGLLAPDGQTDERYAPTPAYDDWQELPPADRWTRLAIAWLTATRTAGLVGSQDSKGRTLAVLGPDLDRGPAPEVRRRILELLATLPEGTAPDPESLLARLRWERPLRGASAGGRPDDLRARLAAWTMNEAEMLGFTGRGALSSHARALLAREPDGTGTGTETHADTSANAGPGPAPGHGSGSAAELAAAGLRAARVLAPLLPEPLDHVLLQADLTAVAPGPLLRPLAELLAVTADVESKGGATVYRFTPGSVRRALDAGQSASDLHDFLKAHSRTPVPQPLAYLIDDVARKHGHLRVGSASAYVRCDDEAVLDEILADKRSLALRLRRLAPTVLAAHAEAAALLDGLRTMGFAPAAESTEGDVMITRALAHRTPPRTAPAPVPDGPPVPDATLLGAAVRAIRAGDLAATVVRKPVTEPLVPAPTSSSSASSAAAGRAATASGALPRTTPGETLATVQAAAMTGSAVWIGYVNADGAASQRVIAPVRVEGGYVTAYDHTADEVRTYPLHRITGVAELADDPA</sequence>
<accession>A0A345HRY3</accession>
<dbReference type="Proteomes" id="UP000253868">
    <property type="component" value="Chromosome"/>
</dbReference>
<feature type="region of interest" description="Disordered" evidence="1">
    <location>
        <begin position="262"/>
        <end position="292"/>
    </location>
</feature>
<dbReference type="InterPro" id="IPR026881">
    <property type="entry name" value="WYL_dom"/>
</dbReference>
<dbReference type="OrthoDB" id="3415124at2"/>
<dbReference type="RefSeq" id="WP_114660786.1">
    <property type="nucleotide sequence ID" value="NZ_CP031194.1"/>
</dbReference>
<dbReference type="KEGG" id="spad:DVK44_19405"/>
<name>A0A345HRY3_9ACTN</name>
<evidence type="ECO:0000313" key="5">
    <source>
        <dbReference type="Proteomes" id="UP000253868"/>
    </source>
</evidence>
<reference evidence="5" key="1">
    <citation type="submission" date="2018-07" db="EMBL/GenBank/DDBJ databases">
        <authorList>
            <person name="Zhao J."/>
        </authorList>
    </citation>
    <scope>NUCLEOTIDE SEQUENCE [LARGE SCALE GENOMIC DNA]</scope>
    <source>
        <strain evidence="5">GSSD-12</strain>
    </source>
</reference>
<evidence type="ECO:0000313" key="4">
    <source>
        <dbReference type="EMBL" id="AXG79457.1"/>
    </source>
</evidence>
<keyword evidence="5" id="KW-1185">Reference proteome</keyword>
<protein>
    <submittedName>
        <fullName evidence="4">DNA-binding protein</fullName>
    </submittedName>
</protein>
<dbReference type="GO" id="GO:0003677">
    <property type="term" value="F:DNA binding"/>
    <property type="evidence" value="ECO:0007669"/>
    <property type="project" value="UniProtKB-KW"/>
</dbReference>